<feature type="compositionally biased region" description="Acidic residues" evidence="1">
    <location>
        <begin position="552"/>
        <end position="564"/>
    </location>
</feature>
<feature type="compositionally biased region" description="Low complexity" evidence="1">
    <location>
        <begin position="705"/>
        <end position="715"/>
    </location>
</feature>
<gene>
    <name evidence="2" type="ORF">Tco_1032155</name>
</gene>
<sequence>MIGSQIESEGGRIRCGASNPPHRQRYNSGSTPHPRSGGWGGGARHRARGCAGRVGTQWRWIAGEDPGTPCVRPRHASDSSRPPREPRGSRAGAPDQDTKIGWASNGRGGEERNGRAGCRNKRKTGGESGGKERTEERNGKEGDERSGEVVGEESGLEGREGQKEREIEPIGKDKQTTMTQKEEGEKKRKRARGLEELSIERIDGRGVTVERINKDRGAIPGQRGKRNVEKYGGTRRKGQYRARWRVRQKRGGVGNGGRHREKEEYGAVDGEIKRQREEVGSGEVRRKRVKGGRERREQSDSKEVPLDRGKVVGREHGRVRGERAEELERLAGGDRSSRRSKEKEKVEREASVREKAKEAGAHDRVRGDEVGREEGRAGSGEEEEEGRGPVTRGVEEKSERRQRQEVGWGEGTRAINRTAWEAGENRAARASVRSTPKEDVRGVRRSEKRETHYLTFITEAEDQMRNRARRVRRCQGRKKEDGCERAEQRPQVEDKRVQYESKVRGRRSSRRKGLVDVEKKGKEERGRAVSHHKYQRTRQITGYEEENQKVEEGEEEGREEGEEGEVGRSAHLNTAPRLNLKDDSSGYMIDGELYAVEGERASAGSGREGSKKGRKAMAGRHNGYKGEDHEVRRRGLRRLKERGVRGKGQIGREDSGGCTAGRVELRSDGWNNRGRGVERRGRNREGGLGLRTEVKAELEGGGSGSKVAGGAARSG</sequence>
<dbReference type="Proteomes" id="UP001151760">
    <property type="component" value="Unassembled WGS sequence"/>
</dbReference>
<dbReference type="EMBL" id="BQNB010018299">
    <property type="protein sequence ID" value="GJT72869.1"/>
    <property type="molecule type" value="Genomic_DNA"/>
</dbReference>
<proteinExistence type="predicted"/>
<comment type="caution">
    <text evidence="2">The sequence shown here is derived from an EMBL/GenBank/DDBJ whole genome shotgun (WGS) entry which is preliminary data.</text>
</comment>
<feature type="compositionally biased region" description="Basic and acidic residues" evidence="1">
    <location>
        <begin position="393"/>
        <end position="404"/>
    </location>
</feature>
<reference evidence="2" key="2">
    <citation type="submission" date="2022-01" db="EMBL/GenBank/DDBJ databases">
        <authorList>
            <person name="Yamashiro T."/>
            <person name="Shiraishi A."/>
            <person name="Satake H."/>
            <person name="Nakayama K."/>
        </authorList>
    </citation>
    <scope>NUCLEOTIDE SEQUENCE</scope>
</reference>
<feature type="compositionally biased region" description="Basic and acidic residues" evidence="1">
    <location>
        <begin position="291"/>
        <end position="376"/>
    </location>
</feature>
<feature type="compositionally biased region" description="Basic and acidic residues" evidence="1">
    <location>
        <begin position="477"/>
        <end position="503"/>
    </location>
</feature>
<feature type="region of interest" description="Disordered" evidence="1">
    <location>
        <begin position="1"/>
        <end position="195"/>
    </location>
</feature>
<feature type="compositionally biased region" description="Basic and acidic residues" evidence="1">
    <location>
        <begin position="624"/>
        <end position="633"/>
    </location>
</feature>
<protein>
    <submittedName>
        <fullName evidence="2">Uncharacterized protein</fullName>
    </submittedName>
</protein>
<feature type="compositionally biased region" description="Basic and acidic residues" evidence="1">
    <location>
        <begin position="675"/>
        <end position="685"/>
    </location>
</feature>
<feature type="region of interest" description="Disordered" evidence="1">
    <location>
        <begin position="599"/>
        <end position="715"/>
    </location>
</feature>
<keyword evidence="3" id="KW-1185">Reference proteome</keyword>
<organism evidence="2 3">
    <name type="scientific">Tanacetum coccineum</name>
    <dbReference type="NCBI Taxonomy" id="301880"/>
    <lineage>
        <taxon>Eukaryota</taxon>
        <taxon>Viridiplantae</taxon>
        <taxon>Streptophyta</taxon>
        <taxon>Embryophyta</taxon>
        <taxon>Tracheophyta</taxon>
        <taxon>Spermatophyta</taxon>
        <taxon>Magnoliopsida</taxon>
        <taxon>eudicotyledons</taxon>
        <taxon>Gunneridae</taxon>
        <taxon>Pentapetalae</taxon>
        <taxon>asterids</taxon>
        <taxon>campanulids</taxon>
        <taxon>Asterales</taxon>
        <taxon>Asteraceae</taxon>
        <taxon>Asteroideae</taxon>
        <taxon>Anthemideae</taxon>
        <taxon>Anthemidinae</taxon>
        <taxon>Tanacetum</taxon>
    </lineage>
</organism>
<evidence type="ECO:0000313" key="2">
    <source>
        <dbReference type="EMBL" id="GJT72869.1"/>
    </source>
</evidence>
<evidence type="ECO:0000313" key="3">
    <source>
        <dbReference type="Proteomes" id="UP001151760"/>
    </source>
</evidence>
<feature type="region of interest" description="Disordered" evidence="1">
    <location>
        <begin position="472"/>
        <end position="585"/>
    </location>
</feature>
<reference evidence="2" key="1">
    <citation type="journal article" date="2022" name="Int. J. Mol. Sci.">
        <title>Draft Genome of Tanacetum Coccineum: Genomic Comparison of Closely Related Tanacetum-Family Plants.</title>
        <authorList>
            <person name="Yamashiro T."/>
            <person name="Shiraishi A."/>
            <person name="Nakayama K."/>
            <person name="Satake H."/>
        </authorList>
    </citation>
    <scope>NUCLEOTIDE SEQUENCE</scope>
</reference>
<evidence type="ECO:0000256" key="1">
    <source>
        <dbReference type="SAM" id="MobiDB-lite"/>
    </source>
</evidence>
<feature type="region of interest" description="Disordered" evidence="1">
    <location>
        <begin position="213"/>
        <end position="446"/>
    </location>
</feature>
<feature type="compositionally biased region" description="Basic and acidic residues" evidence="1">
    <location>
        <begin position="258"/>
        <end position="279"/>
    </location>
</feature>
<feature type="compositionally biased region" description="Basic and acidic residues" evidence="1">
    <location>
        <begin position="435"/>
        <end position="446"/>
    </location>
</feature>
<feature type="compositionally biased region" description="Basic and acidic residues" evidence="1">
    <location>
        <begin position="75"/>
        <end position="88"/>
    </location>
</feature>
<feature type="compositionally biased region" description="Basic residues" evidence="1">
    <location>
        <begin position="233"/>
        <end position="250"/>
    </location>
</feature>
<accession>A0ABQ5GBV4</accession>
<feature type="compositionally biased region" description="Basic and acidic residues" evidence="1">
    <location>
        <begin position="156"/>
        <end position="195"/>
    </location>
</feature>
<name>A0ABQ5GBV4_9ASTR</name>
<feature type="compositionally biased region" description="Basic and acidic residues" evidence="1">
    <location>
        <begin position="513"/>
        <end position="527"/>
    </location>
</feature>
<feature type="compositionally biased region" description="Basic and acidic residues" evidence="1">
    <location>
        <begin position="129"/>
        <end position="147"/>
    </location>
</feature>